<dbReference type="AlphaFoldDB" id="Q9SYS4"/>
<dbReference type="EMBL" id="AF074387">
    <property type="protein sequence ID" value="AAD11408.1"/>
    <property type="molecule type" value="mRNA"/>
</dbReference>
<evidence type="ECO:0000256" key="3">
    <source>
        <dbReference type="ARBA" id="ARBA00009373"/>
    </source>
</evidence>
<feature type="disulfide bond" evidence="10">
    <location>
        <begin position="183"/>
        <end position="190"/>
    </location>
</feature>
<feature type="disulfide bond" evidence="10 11">
    <location>
        <begin position="40"/>
        <end position="52"/>
    </location>
</feature>
<dbReference type="InterPro" id="IPR016283">
    <property type="entry name" value="Glyco_hydro_19"/>
</dbReference>
<dbReference type="InterPro" id="IPR036861">
    <property type="entry name" value="Endochitinase-like_sf"/>
</dbReference>
<comment type="function">
    <text evidence="1">Defense against chitin-containing fungal pathogens.</text>
</comment>
<dbReference type="PROSITE" id="PS00026">
    <property type="entry name" value="CHIT_BIND_I_1"/>
    <property type="match status" value="1"/>
</dbReference>
<feature type="disulfide bond" evidence="10 11">
    <location>
        <begin position="45"/>
        <end position="59"/>
    </location>
</feature>
<evidence type="ECO:0000256" key="8">
    <source>
        <dbReference type="ARBA" id="ARBA00023024"/>
    </source>
</evidence>
<sequence length="333" mass="37127">MKLSTLLILSFPFLLGTIVFADDADNGPWQCGRDAGGALCHDNLCCSFWGFCGSTYQYCEDGCQSQCRDTSRLTDLPRALLRPTNNRNAISKMISKSLFNEMFKHMKDCPSRGFYSYEAFITAARSFPGFCTSGDVATRKRELAAFLSQTSQATTGGRLDSAVVDPHAWGYCYVNGTTDEQYCTSSNWPCASGKQYNRRGPIQLTHNYYYGLAGEALGIDLVNHPDLVATDPIVSFKTAIWFWMTQHDNNPSLHDILINANSEASDQVPSYGVISKIINSNFGHQSGLDTITTSIGYYKRYCDMLEVSYGDNLENWFDETPFTKVAHIKMSLV</sequence>
<evidence type="ECO:0000256" key="10">
    <source>
        <dbReference type="PIRSR" id="PIRSR001060-2"/>
    </source>
</evidence>
<dbReference type="Gene3D" id="1.10.530.10">
    <property type="match status" value="1"/>
</dbReference>
<dbReference type="GO" id="GO:0005975">
    <property type="term" value="P:carbohydrate metabolic process"/>
    <property type="evidence" value="ECO:0007669"/>
    <property type="project" value="InterPro"/>
</dbReference>
<keyword evidence="8" id="KW-0146">Chitin degradation</keyword>
<dbReference type="PANTHER" id="PTHR22595:SF79">
    <property type="entry name" value="CHITINASE 12"/>
    <property type="match status" value="1"/>
</dbReference>
<feature type="signal peptide" evidence="12">
    <location>
        <begin position="1"/>
        <end position="21"/>
    </location>
</feature>
<dbReference type="CDD" id="cd00325">
    <property type="entry name" value="chitinase_GH19"/>
    <property type="match status" value="1"/>
</dbReference>
<dbReference type="InterPro" id="IPR018371">
    <property type="entry name" value="Chitin-binding_1_CS"/>
</dbReference>
<evidence type="ECO:0000313" key="14">
    <source>
        <dbReference type="EMBL" id="AAD11408.1"/>
    </source>
</evidence>
<dbReference type="SUPFAM" id="SSF57016">
    <property type="entry name" value="Plant lectins/antimicrobial peptides"/>
    <property type="match status" value="1"/>
</dbReference>
<comment type="subcellular location">
    <subcellularLocation>
        <location evidence="2">Vacuole</location>
    </subcellularLocation>
</comment>
<dbReference type="InterPro" id="IPR001002">
    <property type="entry name" value="Chitin-bd_1"/>
</dbReference>
<dbReference type="PROSITE" id="PS50941">
    <property type="entry name" value="CHIT_BIND_I_2"/>
    <property type="match status" value="1"/>
</dbReference>
<dbReference type="InterPro" id="IPR000726">
    <property type="entry name" value="Glyco_hydro_19_cat"/>
</dbReference>
<feature type="disulfide bond" evidence="10">
    <location>
        <begin position="109"/>
        <end position="172"/>
    </location>
</feature>
<dbReference type="PANTHER" id="PTHR22595">
    <property type="entry name" value="CHITINASE-RELATED"/>
    <property type="match status" value="1"/>
</dbReference>
<proteinExistence type="evidence at transcript level"/>
<reference evidence="14" key="1">
    <citation type="journal article" date="1999" name="Plant Physiol.">
        <title>A gene encoding a hevein-like protein from elderberry fruits is homologous to PR-4 and class V chitinase genes.</title>
        <authorList>
            <person name="Van Damme E.J."/>
            <person name="Charels D."/>
            <person name="Roy S."/>
            <person name="Tierens K."/>
            <person name="Barre A."/>
            <person name="Martins J.C."/>
            <person name="Rouge P."/>
            <person name="Van Leuven F."/>
            <person name="Does M."/>
            <person name="Peumans W.J."/>
        </authorList>
    </citation>
    <scope>NUCLEOTIDE SEQUENCE</scope>
    <source>
        <tissue evidence="14">Elderberry fruit</tissue>
    </source>
</reference>
<accession>Q9SYS4</accession>
<dbReference type="PIRSF" id="PIRSF001060">
    <property type="entry name" value="Endochitinase"/>
    <property type="match status" value="1"/>
</dbReference>
<keyword evidence="8" id="KW-0624">Polysaccharide degradation</keyword>
<evidence type="ECO:0000256" key="7">
    <source>
        <dbReference type="ARBA" id="ARBA00022821"/>
    </source>
</evidence>
<dbReference type="GO" id="GO:0008061">
    <property type="term" value="F:chitin binding"/>
    <property type="evidence" value="ECO:0007669"/>
    <property type="project" value="UniProtKB-UniRule"/>
</dbReference>
<evidence type="ECO:0000256" key="4">
    <source>
        <dbReference type="ARBA" id="ARBA00022554"/>
    </source>
</evidence>
<dbReference type="Gene3D" id="3.30.60.10">
    <property type="entry name" value="Endochitinase-like"/>
    <property type="match status" value="1"/>
</dbReference>
<keyword evidence="9 10" id="KW-1015">Disulfide bond</keyword>
<dbReference type="Gene3D" id="3.30.20.10">
    <property type="entry name" value="Endochitinase, domain 2"/>
    <property type="match status" value="1"/>
</dbReference>
<name>Q9SYS4_SAMNI</name>
<feature type="chain" id="PRO_5004332913" evidence="12">
    <location>
        <begin position="22"/>
        <end position="333"/>
    </location>
</feature>
<keyword evidence="8" id="KW-0119">Carbohydrate metabolism</keyword>
<feature type="disulfide bond" evidence="10 11">
    <location>
        <begin position="31"/>
        <end position="46"/>
    </location>
</feature>
<dbReference type="CAZy" id="GH19">
    <property type="family name" value="Glycoside Hydrolase Family 19"/>
</dbReference>
<feature type="domain" description="Chitin-binding type-1" evidence="13">
    <location>
        <begin position="28"/>
        <end position="69"/>
    </location>
</feature>
<dbReference type="FunFam" id="3.30.20.10:FF:000001">
    <property type="entry name" value="Endochitinase (Chitinase)"/>
    <property type="match status" value="1"/>
</dbReference>
<organism evidence="14">
    <name type="scientific">Sambucus nigra</name>
    <name type="common">European elder</name>
    <dbReference type="NCBI Taxonomy" id="4202"/>
    <lineage>
        <taxon>Eukaryota</taxon>
        <taxon>Viridiplantae</taxon>
        <taxon>Streptophyta</taxon>
        <taxon>Embryophyta</taxon>
        <taxon>Tracheophyta</taxon>
        <taxon>Spermatophyta</taxon>
        <taxon>Magnoliopsida</taxon>
        <taxon>eudicotyledons</taxon>
        <taxon>Gunneridae</taxon>
        <taxon>Pentapetalae</taxon>
        <taxon>asterids</taxon>
        <taxon>campanulids</taxon>
        <taxon>Dipsacales</taxon>
        <taxon>Adoxaceae</taxon>
        <taxon>Sambucus</taxon>
    </lineage>
</organism>
<evidence type="ECO:0000256" key="12">
    <source>
        <dbReference type="SAM" id="SignalP"/>
    </source>
</evidence>
<evidence type="ECO:0000259" key="13">
    <source>
        <dbReference type="PROSITE" id="PS50941"/>
    </source>
</evidence>
<evidence type="ECO:0000256" key="11">
    <source>
        <dbReference type="PROSITE-ProRule" id="PRU00261"/>
    </source>
</evidence>
<dbReference type="GO" id="GO:0005773">
    <property type="term" value="C:vacuole"/>
    <property type="evidence" value="ECO:0007669"/>
    <property type="project" value="UniProtKB-SubCell"/>
</dbReference>
<evidence type="ECO:0000256" key="9">
    <source>
        <dbReference type="ARBA" id="ARBA00023157"/>
    </source>
</evidence>
<dbReference type="Pfam" id="PF00182">
    <property type="entry name" value="Glyco_hydro_19"/>
    <property type="match status" value="1"/>
</dbReference>
<dbReference type="SUPFAM" id="SSF53955">
    <property type="entry name" value="Lysozyme-like"/>
    <property type="match status" value="1"/>
</dbReference>
<evidence type="ECO:0000256" key="2">
    <source>
        <dbReference type="ARBA" id="ARBA00004116"/>
    </source>
</evidence>
<dbReference type="GO" id="GO:0050832">
    <property type="term" value="P:defense response to fungus"/>
    <property type="evidence" value="ECO:0007669"/>
    <property type="project" value="UniProtKB-ARBA"/>
</dbReference>
<dbReference type="GO" id="GO:0004568">
    <property type="term" value="F:chitinase activity"/>
    <property type="evidence" value="ECO:0007669"/>
    <property type="project" value="InterPro"/>
</dbReference>
<evidence type="ECO:0000256" key="1">
    <source>
        <dbReference type="ARBA" id="ARBA00003102"/>
    </source>
</evidence>
<dbReference type="GO" id="GO:0016998">
    <property type="term" value="P:cell wall macromolecule catabolic process"/>
    <property type="evidence" value="ECO:0007669"/>
    <property type="project" value="InterPro"/>
</dbReference>
<reference evidence="14" key="2">
    <citation type="submission" date="2016-12" db="EMBL/GenBank/DDBJ databases">
        <authorList>
            <person name="Song W.-J."/>
            <person name="Kurnit D.M."/>
        </authorList>
    </citation>
    <scope>NUCLEOTIDE SEQUENCE</scope>
    <source>
        <tissue evidence="14">Elderberry fruit</tissue>
    </source>
</reference>
<keyword evidence="7" id="KW-0611">Plant defense</keyword>
<dbReference type="CAZy" id="CBM18">
    <property type="family name" value="Carbohydrate-Binding Module Family 18"/>
</dbReference>
<dbReference type="SMART" id="SM00270">
    <property type="entry name" value="ChtBD1"/>
    <property type="match status" value="1"/>
</dbReference>
<evidence type="ECO:0000256" key="6">
    <source>
        <dbReference type="ARBA" id="ARBA00022729"/>
    </source>
</evidence>
<keyword evidence="4" id="KW-0926">Vacuole</keyword>
<dbReference type="GO" id="GO:0006032">
    <property type="term" value="P:chitin catabolic process"/>
    <property type="evidence" value="ECO:0007669"/>
    <property type="project" value="UniProtKB-KW"/>
</dbReference>
<keyword evidence="6 12" id="KW-0732">Signal</keyword>
<dbReference type="CDD" id="cd06921">
    <property type="entry name" value="ChtBD1_GH19_hevein"/>
    <property type="match status" value="1"/>
</dbReference>
<dbReference type="InterPro" id="IPR023346">
    <property type="entry name" value="Lysozyme-like_dom_sf"/>
</dbReference>
<feature type="disulfide bond" evidence="10 11">
    <location>
        <begin position="63"/>
        <end position="67"/>
    </location>
</feature>
<evidence type="ECO:0000256" key="5">
    <source>
        <dbReference type="ARBA" id="ARBA00022669"/>
    </source>
</evidence>
<dbReference type="Pfam" id="PF00187">
    <property type="entry name" value="Chitin_bind_1"/>
    <property type="match status" value="1"/>
</dbReference>
<protein>
    <submittedName>
        <fullName evidence="14">Hevein-like protein</fullName>
    </submittedName>
</protein>
<keyword evidence="5 11" id="KW-0147">Chitin-binding</keyword>
<comment type="similarity">
    <text evidence="3">Belongs to the glycosyl hydrolase 19 family. Chitinase class I subfamily.</text>
</comment>
<dbReference type="FunFam" id="3.30.60.10:FF:000001">
    <property type="entry name" value="Basic endochitinase"/>
    <property type="match status" value="1"/>
</dbReference>
<dbReference type="PROSITE" id="PS00774">
    <property type="entry name" value="CHITINASE_19_2"/>
    <property type="match status" value="1"/>
</dbReference>